<comment type="caution">
    <text evidence="2">The sequence shown here is derived from an EMBL/GenBank/DDBJ whole genome shotgun (WGS) entry which is preliminary data.</text>
</comment>
<gene>
    <name evidence="2" type="ORF">GO755_08510</name>
</gene>
<dbReference type="Proteomes" id="UP000436006">
    <property type="component" value="Unassembled WGS sequence"/>
</dbReference>
<organism evidence="2 3">
    <name type="scientific">Spirosoma arboris</name>
    <dbReference type="NCBI Taxonomy" id="2682092"/>
    <lineage>
        <taxon>Bacteria</taxon>
        <taxon>Pseudomonadati</taxon>
        <taxon>Bacteroidota</taxon>
        <taxon>Cytophagia</taxon>
        <taxon>Cytophagales</taxon>
        <taxon>Cytophagaceae</taxon>
        <taxon>Spirosoma</taxon>
    </lineage>
</organism>
<proteinExistence type="predicted"/>
<evidence type="ECO:0000313" key="2">
    <source>
        <dbReference type="EMBL" id="MVM30072.1"/>
    </source>
</evidence>
<dbReference type="RefSeq" id="WP_157584331.1">
    <property type="nucleotide sequence ID" value="NZ_WPIN01000003.1"/>
</dbReference>
<dbReference type="Gene3D" id="3.90.1150.200">
    <property type="match status" value="1"/>
</dbReference>
<dbReference type="SUPFAM" id="SSF159888">
    <property type="entry name" value="YdhG-like"/>
    <property type="match status" value="1"/>
</dbReference>
<accession>A0A7K1S8C2</accession>
<protein>
    <submittedName>
        <fullName evidence="2">DUF1801 domain-containing protein</fullName>
    </submittedName>
</protein>
<reference evidence="2 3" key="1">
    <citation type="submission" date="2019-12" db="EMBL/GenBank/DDBJ databases">
        <title>Spirosoma sp. HMF4905 genome sequencing and assembly.</title>
        <authorList>
            <person name="Kang H."/>
            <person name="Cha I."/>
            <person name="Kim H."/>
            <person name="Joh K."/>
        </authorList>
    </citation>
    <scope>NUCLEOTIDE SEQUENCE [LARGE SCALE GENOMIC DNA]</scope>
    <source>
        <strain evidence="2 3">HMF4905</strain>
    </source>
</reference>
<sequence length="139" mass="15751">MAKNKTTENESSVLDYLTTIPDEKKRKDCSEIIEFIQTQTGFVPKMWGTGIVGFGSYHYKYESGREGDAPLVGLAARANAITLYIAFESEQKQALLQNFGKHKTGKGCIYIQKLEDIDTEVLNKLVTNAIDYRKRQYQS</sequence>
<keyword evidence="3" id="KW-1185">Reference proteome</keyword>
<dbReference type="EMBL" id="WPIN01000003">
    <property type="protein sequence ID" value="MVM30072.1"/>
    <property type="molecule type" value="Genomic_DNA"/>
</dbReference>
<evidence type="ECO:0000259" key="1">
    <source>
        <dbReference type="Pfam" id="PF08818"/>
    </source>
</evidence>
<evidence type="ECO:0000313" key="3">
    <source>
        <dbReference type="Proteomes" id="UP000436006"/>
    </source>
</evidence>
<feature type="domain" description="YdhG-like" evidence="1">
    <location>
        <begin position="25"/>
        <end position="130"/>
    </location>
</feature>
<name>A0A7K1S8C2_9BACT</name>
<dbReference type="Pfam" id="PF08818">
    <property type="entry name" value="DUF1801"/>
    <property type="match status" value="1"/>
</dbReference>
<dbReference type="InterPro" id="IPR014922">
    <property type="entry name" value="YdhG-like"/>
</dbReference>
<dbReference type="AlphaFoldDB" id="A0A7K1S8C2"/>